<dbReference type="Proteomes" id="UP000186309">
    <property type="component" value="Chromosome"/>
</dbReference>
<protein>
    <recommendedName>
        <fullName evidence="6">Peptidyl-prolyl cis-trans isomerase</fullName>
        <ecNumber evidence="6">5.2.1.8</ecNumber>
    </recommendedName>
</protein>
<dbReference type="EC" id="5.2.1.8" evidence="6"/>
<dbReference type="PROSITE" id="PS50059">
    <property type="entry name" value="FKBP_PPIASE"/>
    <property type="match status" value="1"/>
</dbReference>
<keyword evidence="3 5" id="KW-0697">Rotamase</keyword>
<dbReference type="PANTHER" id="PTHR43811">
    <property type="entry name" value="FKBP-TYPE PEPTIDYL-PROLYL CIS-TRANS ISOMERASE FKPA"/>
    <property type="match status" value="1"/>
</dbReference>
<feature type="signal peptide" evidence="8">
    <location>
        <begin position="1"/>
        <end position="17"/>
    </location>
</feature>
<comment type="catalytic activity">
    <reaction evidence="1 5 6">
        <text>[protein]-peptidylproline (omega=180) = [protein]-peptidylproline (omega=0)</text>
        <dbReference type="Rhea" id="RHEA:16237"/>
        <dbReference type="Rhea" id="RHEA-COMP:10747"/>
        <dbReference type="Rhea" id="RHEA-COMP:10748"/>
        <dbReference type="ChEBI" id="CHEBI:83833"/>
        <dbReference type="ChEBI" id="CHEBI:83834"/>
        <dbReference type="EC" id="5.2.1.8"/>
    </reaction>
</comment>
<evidence type="ECO:0000256" key="8">
    <source>
        <dbReference type="SAM" id="SignalP"/>
    </source>
</evidence>
<keyword evidence="4 5" id="KW-0413">Isomerase</keyword>
<name>A0A1U7CXH4_9BACT</name>
<evidence type="ECO:0000256" key="1">
    <source>
        <dbReference type="ARBA" id="ARBA00000971"/>
    </source>
</evidence>
<dbReference type="EMBL" id="CP019082">
    <property type="protein sequence ID" value="APW63644.1"/>
    <property type="molecule type" value="Genomic_DNA"/>
</dbReference>
<feature type="domain" description="PPIase FKBP-type" evidence="9">
    <location>
        <begin position="101"/>
        <end position="188"/>
    </location>
</feature>
<dbReference type="PANTHER" id="PTHR43811:SF19">
    <property type="entry name" value="39 KDA FK506-BINDING NUCLEAR PROTEIN"/>
    <property type="match status" value="1"/>
</dbReference>
<evidence type="ECO:0000313" key="10">
    <source>
        <dbReference type="EMBL" id="APW63644.1"/>
    </source>
</evidence>
<evidence type="ECO:0000256" key="7">
    <source>
        <dbReference type="SAM" id="MobiDB-lite"/>
    </source>
</evidence>
<evidence type="ECO:0000256" key="3">
    <source>
        <dbReference type="ARBA" id="ARBA00023110"/>
    </source>
</evidence>
<comment type="similarity">
    <text evidence="2 6">Belongs to the FKBP-type PPIase family.</text>
</comment>
<dbReference type="Pfam" id="PF00254">
    <property type="entry name" value="FKBP_C"/>
    <property type="match status" value="1"/>
</dbReference>
<dbReference type="InterPro" id="IPR046357">
    <property type="entry name" value="PPIase_dom_sf"/>
</dbReference>
<dbReference type="InterPro" id="IPR001179">
    <property type="entry name" value="PPIase_FKBP_dom"/>
</dbReference>
<evidence type="ECO:0000256" key="6">
    <source>
        <dbReference type="RuleBase" id="RU003915"/>
    </source>
</evidence>
<evidence type="ECO:0000256" key="4">
    <source>
        <dbReference type="ARBA" id="ARBA00023235"/>
    </source>
</evidence>
<accession>A0A1U7CXH4</accession>
<dbReference type="PROSITE" id="PS51257">
    <property type="entry name" value="PROKAR_LIPOPROTEIN"/>
    <property type="match status" value="1"/>
</dbReference>
<feature type="chain" id="PRO_5012414250" description="Peptidyl-prolyl cis-trans isomerase" evidence="8">
    <location>
        <begin position="18"/>
        <end position="188"/>
    </location>
</feature>
<evidence type="ECO:0000256" key="2">
    <source>
        <dbReference type="ARBA" id="ARBA00006577"/>
    </source>
</evidence>
<dbReference type="Gene3D" id="3.10.50.40">
    <property type="match status" value="1"/>
</dbReference>
<evidence type="ECO:0000259" key="9">
    <source>
        <dbReference type="PROSITE" id="PS50059"/>
    </source>
</evidence>
<sequence length="188" mass="19930">MRLWLLGALGLLSLSLAGCDSDQIQVIQVAPPGAVIPRKPPEGDDVAQAQGETVTASARNAERGGEVQKAQPTPVGQSITLEGGLNYETVKAGTGEELTPGRVGVINYEGTLDDGTVFDTTKKRGTPAEFTFGTNKLIPGWERAVPGMKVGEIRKLTIPPLLGYKDEDKKGIPPNSTLHFEIELVGVK</sequence>
<dbReference type="STRING" id="1387353.BSF38_05218"/>
<dbReference type="RefSeq" id="WP_076349963.1">
    <property type="nucleotide sequence ID" value="NZ_CP019082.1"/>
</dbReference>
<keyword evidence="8" id="KW-0732">Signal</keyword>
<proteinExistence type="inferred from homology"/>
<dbReference type="KEGG" id="pbor:BSF38_05218"/>
<evidence type="ECO:0000313" key="11">
    <source>
        <dbReference type="Proteomes" id="UP000186309"/>
    </source>
</evidence>
<gene>
    <name evidence="10" type="primary">mip</name>
    <name evidence="10" type="ORF">BSF38_05218</name>
</gene>
<dbReference type="SUPFAM" id="SSF54534">
    <property type="entry name" value="FKBP-like"/>
    <property type="match status" value="1"/>
</dbReference>
<reference evidence="11" key="1">
    <citation type="submission" date="2016-12" db="EMBL/GenBank/DDBJ databases">
        <title>Comparative genomics of four Isosphaeraceae planctomycetes: a common pool of plasmids and glycoside hydrolase genes.</title>
        <authorList>
            <person name="Ivanova A."/>
        </authorList>
    </citation>
    <scope>NUCLEOTIDE SEQUENCE [LARGE SCALE GENOMIC DNA]</scope>
    <source>
        <strain evidence="11">PX4</strain>
    </source>
</reference>
<feature type="region of interest" description="Disordered" evidence="7">
    <location>
        <begin position="57"/>
        <end position="78"/>
    </location>
</feature>
<dbReference type="GO" id="GO:0003755">
    <property type="term" value="F:peptidyl-prolyl cis-trans isomerase activity"/>
    <property type="evidence" value="ECO:0007669"/>
    <property type="project" value="UniProtKB-UniRule"/>
</dbReference>
<organism evidence="10 11">
    <name type="scientific">Paludisphaera borealis</name>
    <dbReference type="NCBI Taxonomy" id="1387353"/>
    <lineage>
        <taxon>Bacteria</taxon>
        <taxon>Pseudomonadati</taxon>
        <taxon>Planctomycetota</taxon>
        <taxon>Planctomycetia</taxon>
        <taxon>Isosphaerales</taxon>
        <taxon>Isosphaeraceae</taxon>
        <taxon>Paludisphaera</taxon>
    </lineage>
</organism>
<evidence type="ECO:0000256" key="5">
    <source>
        <dbReference type="PROSITE-ProRule" id="PRU00277"/>
    </source>
</evidence>
<dbReference type="AlphaFoldDB" id="A0A1U7CXH4"/>
<dbReference type="OrthoDB" id="280278at2"/>
<keyword evidence="11" id="KW-1185">Reference proteome</keyword>